<dbReference type="EMBL" id="JAVFKD010000001">
    <property type="protein sequence ID" value="KAK5998955.1"/>
    <property type="molecule type" value="Genomic_DNA"/>
</dbReference>
<evidence type="ECO:0000256" key="2">
    <source>
        <dbReference type="ARBA" id="ARBA00023043"/>
    </source>
</evidence>
<feature type="compositionally biased region" description="Low complexity" evidence="3">
    <location>
        <begin position="1"/>
        <end position="20"/>
    </location>
</feature>
<dbReference type="SMART" id="SM00248">
    <property type="entry name" value="ANK"/>
    <property type="match status" value="6"/>
</dbReference>
<dbReference type="InterPro" id="IPR051165">
    <property type="entry name" value="Multifunctional_ANK_Repeat"/>
</dbReference>
<evidence type="ECO:0000256" key="3">
    <source>
        <dbReference type="SAM" id="MobiDB-lite"/>
    </source>
</evidence>
<organism evidence="4 5">
    <name type="scientific">Cladobotryum mycophilum</name>
    <dbReference type="NCBI Taxonomy" id="491253"/>
    <lineage>
        <taxon>Eukaryota</taxon>
        <taxon>Fungi</taxon>
        <taxon>Dikarya</taxon>
        <taxon>Ascomycota</taxon>
        <taxon>Pezizomycotina</taxon>
        <taxon>Sordariomycetes</taxon>
        <taxon>Hypocreomycetidae</taxon>
        <taxon>Hypocreales</taxon>
        <taxon>Hypocreaceae</taxon>
        <taxon>Cladobotryum</taxon>
    </lineage>
</organism>
<keyword evidence="5" id="KW-1185">Reference proteome</keyword>
<evidence type="ECO:0000313" key="4">
    <source>
        <dbReference type="EMBL" id="KAK5998955.1"/>
    </source>
</evidence>
<dbReference type="Gene3D" id="1.25.40.20">
    <property type="entry name" value="Ankyrin repeat-containing domain"/>
    <property type="match status" value="2"/>
</dbReference>
<sequence length="364" mass="40070">MSAFLSPLSSCSSSRSSHFSTPERTPVSLLDLKNGIILTIVQYLDRDRDVHALSKVNRRLFELLNDELYLLNAMYYKASALVWTTKTGRLQRTKQILGFECIVNTATLDIWRLAFRLSVENGQKETVELLMKHDPIQTGLASNTSTFEPLLWAVGGKQLGLLKDLLKALLPSITMNKLLDALHYATHRGQHEAEQLLLNSLRTLLSSGQVDANDGNFLGRTPLIQACMSCSANVVDVLLSSGGAHPNRGDISGKTPLMHLLSELECFEGKFMHYSAEYVIGVKRGALSIIRQLLLATARIDLQARDRDGVNVLMYAIRTGVFESVAALLGAHSLEERTHLLFTFVALVQSIAGAAQGQVSIPAR</sequence>
<dbReference type="SUPFAM" id="SSF48403">
    <property type="entry name" value="Ankyrin repeat"/>
    <property type="match status" value="1"/>
</dbReference>
<keyword evidence="2" id="KW-0040">ANK repeat</keyword>
<dbReference type="InterPro" id="IPR036770">
    <property type="entry name" value="Ankyrin_rpt-contain_sf"/>
</dbReference>
<proteinExistence type="predicted"/>
<comment type="caution">
    <text evidence="4">The sequence shown here is derived from an EMBL/GenBank/DDBJ whole genome shotgun (WGS) entry which is preliminary data.</text>
</comment>
<dbReference type="PANTHER" id="PTHR24123">
    <property type="entry name" value="ANKYRIN REPEAT-CONTAINING"/>
    <property type="match status" value="1"/>
</dbReference>
<feature type="region of interest" description="Disordered" evidence="3">
    <location>
        <begin position="1"/>
        <end position="23"/>
    </location>
</feature>
<evidence type="ECO:0000313" key="5">
    <source>
        <dbReference type="Proteomes" id="UP001338125"/>
    </source>
</evidence>
<accession>A0ABR0T4H6</accession>
<keyword evidence="1" id="KW-0677">Repeat</keyword>
<dbReference type="PANTHER" id="PTHR24123:SF33">
    <property type="entry name" value="PROTEIN HOS4"/>
    <property type="match status" value="1"/>
</dbReference>
<name>A0ABR0T4H6_9HYPO</name>
<dbReference type="Pfam" id="PF12796">
    <property type="entry name" value="Ank_2"/>
    <property type="match status" value="1"/>
</dbReference>
<dbReference type="InterPro" id="IPR002110">
    <property type="entry name" value="Ankyrin_rpt"/>
</dbReference>
<protein>
    <recommendedName>
        <fullName evidence="6">F-box domain-containing protein</fullName>
    </recommendedName>
</protein>
<dbReference type="Proteomes" id="UP001338125">
    <property type="component" value="Unassembled WGS sequence"/>
</dbReference>
<evidence type="ECO:0000256" key="1">
    <source>
        <dbReference type="ARBA" id="ARBA00022737"/>
    </source>
</evidence>
<gene>
    <name evidence="4" type="ORF">PT974_01339</name>
</gene>
<evidence type="ECO:0008006" key="6">
    <source>
        <dbReference type="Google" id="ProtNLM"/>
    </source>
</evidence>
<reference evidence="4 5" key="1">
    <citation type="submission" date="2024-01" db="EMBL/GenBank/DDBJ databases">
        <title>Complete genome of Cladobotryum mycophilum ATHUM6906.</title>
        <authorList>
            <person name="Christinaki A.C."/>
            <person name="Myridakis A.I."/>
            <person name="Kouvelis V.N."/>
        </authorList>
    </citation>
    <scope>NUCLEOTIDE SEQUENCE [LARGE SCALE GENOMIC DNA]</scope>
    <source>
        <strain evidence="4 5">ATHUM6906</strain>
    </source>
</reference>